<dbReference type="Proteomes" id="UP000887565">
    <property type="component" value="Unplaced"/>
</dbReference>
<evidence type="ECO:0000313" key="3">
    <source>
        <dbReference type="WBParaSite" id="nRc.2.0.1.t09617-RA"/>
    </source>
</evidence>
<dbReference type="WBParaSite" id="nRc.2.0.1.t09617-RA">
    <property type="protein sequence ID" value="nRc.2.0.1.t09617-RA"/>
    <property type="gene ID" value="nRc.2.0.1.g09617"/>
</dbReference>
<sequence length="90" mass="10171">MTYADLPVNFEFLKKSRNKYGSLEALYEADVSSENDGEENIQPPALSENENPAFENATNNQTLLESSHYLLANDEVEGTRSPRDPELDYL</sequence>
<evidence type="ECO:0000256" key="1">
    <source>
        <dbReference type="SAM" id="MobiDB-lite"/>
    </source>
</evidence>
<name>A0A915I777_ROMCU</name>
<dbReference type="AlphaFoldDB" id="A0A915I777"/>
<proteinExistence type="predicted"/>
<organism evidence="2 3">
    <name type="scientific">Romanomermis culicivorax</name>
    <name type="common">Nematode worm</name>
    <dbReference type="NCBI Taxonomy" id="13658"/>
    <lineage>
        <taxon>Eukaryota</taxon>
        <taxon>Metazoa</taxon>
        <taxon>Ecdysozoa</taxon>
        <taxon>Nematoda</taxon>
        <taxon>Enoplea</taxon>
        <taxon>Dorylaimia</taxon>
        <taxon>Mermithida</taxon>
        <taxon>Mermithoidea</taxon>
        <taxon>Mermithidae</taxon>
        <taxon>Romanomermis</taxon>
    </lineage>
</organism>
<feature type="region of interest" description="Disordered" evidence="1">
    <location>
        <begin position="71"/>
        <end position="90"/>
    </location>
</feature>
<protein>
    <submittedName>
        <fullName evidence="3">Uncharacterized protein</fullName>
    </submittedName>
</protein>
<keyword evidence="2" id="KW-1185">Reference proteome</keyword>
<evidence type="ECO:0000313" key="2">
    <source>
        <dbReference type="Proteomes" id="UP000887565"/>
    </source>
</evidence>
<reference evidence="3" key="1">
    <citation type="submission" date="2022-11" db="UniProtKB">
        <authorList>
            <consortium name="WormBaseParasite"/>
        </authorList>
    </citation>
    <scope>IDENTIFICATION</scope>
</reference>
<feature type="region of interest" description="Disordered" evidence="1">
    <location>
        <begin position="31"/>
        <end position="53"/>
    </location>
</feature>
<accession>A0A915I777</accession>
<feature type="compositionally biased region" description="Basic and acidic residues" evidence="1">
    <location>
        <begin position="77"/>
        <end position="90"/>
    </location>
</feature>